<dbReference type="OrthoDB" id="9758822at2"/>
<name>A0A087A4X7_9BIFI</name>
<dbReference type="AlphaFoldDB" id="A0A087A4X7"/>
<evidence type="ECO:0000259" key="5">
    <source>
        <dbReference type="Pfam" id="PF16875"/>
    </source>
</evidence>
<dbReference type="FunFam" id="3.20.20.70:FF:000118">
    <property type="entry name" value="Alpha-galactosidase"/>
    <property type="match status" value="1"/>
</dbReference>
<evidence type="ECO:0000313" key="6">
    <source>
        <dbReference type="EMBL" id="KFI53827.1"/>
    </source>
</evidence>
<dbReference type="CDD" id="cd14791">
    <property type="entry name" value="GH36"/>
    <property type="match status" value="1"/>
</dbReference>
<organism evidence="6 7">
    <name type="scientific">Bifidobacterium callitrichos DSM 23973</name>
    <dbReference type="NCBI Taxonomy" id="1437609"/>
    <lineage>
        <taxon>Bacteria</taxon>
        <taxon>Bacillati</taxon>
        <taxon>Actinomycetota</taxon>
        <taxon>Actinomycetes</taxon>
        <taxon>Bifidobacteriales</taxon>
        <taxon>Bifidobacteriaceae</taxon>
        <taxon>Bifidobacterium</taxon>
    </lineage>
</organism>
<gene>
    <name evidence="6" type="ORF">BCAL_1641</name>
</gene>
<evidence type="ECO:0000256" key="2">
    <source>
        <dbReference type="ARBA" id="ARBA00012755"/>
    </source>
</evidence>
<dbReference type="PROSITE" id="PS00512">
    <property type="entry name" value="ALPHA_GALACTOSIDASE"/>
    <property type="match status" value="1"/>
</dbReference>
<comment type="catalytic activity">
    <reaction evidence="1">
        <text>Hydrolysis of terminal, non-reducing alpha-D-galactose residues in alpha-D-galactosides, including galactose oligosaccharides, galactomannans and galactolipids.</text>
        <dbReference type="EC" id="3.2.1.22"/>
    </reaction>
</comment>
<protein>
    <recommendedName>
        <fullName evidence="2">alpha-galactosidase</fullName>
        <ecNumber evidence="2">3.2.1.22</ecNumber>
    </recommendedName>
</protein>
<dbReference type="InterPro" id="IPR031704">
    <property type="entry name" value="Glyco_hydro_36_N"/>
</dbReference>
<dbReference type="InterPro" id="IPR013780">
    <property type="entry name" value="Glyco_hydro_b"/>
</dbReference>
<dbReference type="PANTHER" id="PTHR43053:SF3">
    <property type="entry name" value="ALPHA-GALACTOSIDASE C-RELATED"/>
    <property type="match status" value="1"/>
</dbReference>
<dbReference type="InterPro" id="IPR050985">
    <property type="entry name" value="Alpha-glycosidase_related"/>
</dbReference>
<dbReference type="Pfam" id="PF16875">
    <property type="entry name" value="Glyco_hydro_36N"/>
    <property type="match status" value="1"/>
</dbReference>
<dbReference type="Gene3D" id="2.60.40.1180">
    <property type="entry name" value="Golgi alpha-mannosidase II"/>
    <property type="match status" value="1"/>
</dbReference>
<dbReference type="Gene3D" id="2.70.98.60">
    <property type="entry name" value="alpha-galactosidase from lactobacil brevis"/>
    <property type="match status" value="1"/>
</dbReference>
<sequence>MLFPESINSNQSATRMAFTDAHVGDPLPAVIAVFPAADTDGIDPIAPNPKSASKQVAEPSLRLSSLLNEPSHGSCARPALRGYRIMSQTADVTDGVDWSTRFTLIDDPAVENGVLVFTAEDRSAGLQLQTTVEPLIGGSLRIRHRLTNICPGTYVIEGLEVRIPLSDNQTEFMDFTGRHENERQPQRHTVADGTWTKEGRRGKPSYEGCALIAGTPGFGFGSGSVISVQPAWSGNSVLAVDRTCEDGTAIYAGEQLLPGEIMLGQGDSYETPWVVVSTSDQGLDGIAQSLHTWQRGLASHPDMQPVTLNVWEAVYMDHDFDTLAEIARRAAAIGVERYVLDDGWFHLRRDDHAGLGDWWVDPTVWPNGLRPLTELVHGLGMQFGLWFEPEMINQDSDLYRAHPDWVMQASDRLPLPFRNQYVLDLTNPHAYAHVLEAISTVLTANPVDYVKWDHNRDLNEAGSNTRGGAAAVHRQTQAYYRLLDELRERFPSIQWESCASGGGRIDLGVIEHVSRVWTSDMTDALSRQRIQRWTVQNIAPEYMGAHVSAPTSHQSGRTYSLPFRAATAVFYGFGIEWNIMQASEGDLSQLAAWIAWFKANRTLLHNGIVRRLDIPDPSVYAYGVSERDGRRAVIAHVQVDESSSNRGVWLRVPGLEPSAEYRLRWSGPRPVDGAALEEFNPNGPIGDSTITGRTLERIGFWMPRCRPETMRIIEIVQV</sequence>
<dbReference type="SUPFAM" id="SSF51445">
    <property type="entry name" value="(Trans)glycosidases"/>
    <property type="match status" value="1"/>
</dbReference>
<evidence type="ECO:0000313" key="7">
    <source>
        <dbReference type="Proteomes" id="UP000029072"/>
    </source>
</evidence>
<evidence type="ECO:0000256" key="1">
    <source>
        <dbReference type="ARBA" id="ARBA00001255"/>
    </source>
</evidence>
<comment type="caution">
    <text evidence="6">The sequence shown here is derived from an EMBL/GenBank/DDBJ whole genome shotgun (WGS) entry which is preliminary data.</text>
</comment>
<dbReference type="InterPro" id="IPR013785">
    <property type="entry name" value="Aldolase_TIM"/>
</dbReference>
<dbReference type="EC" id="3.2.1.22" evidence="2"/>
<dbReference type="STRING" id="1437609.BCAL_1641"/>
<reference evidence="6 7" key="1">
    <citation type="submission" date="2014-03" db="EMBL/GenBank/DDBJ databases">
        <title>Genomics of Bifidobacteria.</title>
        <authorList>
            <person name="Ventura M."/>
            <person name="Milani C."/>
            <person name="Lugli G.A."/>
        </authorList>
    </citation>
    <scope>NUCLEOTIDE SEQUENCE [LARGE SCALE GENOMIC DNA]</scope>
    <source>
        <strain evidence="6 7">DSM 23973</strain>
    </source>
</reference>
<dbReference type="EMBL" id="JGYS01000013">
    <property type="protein sequence ID" value="KFI53827.1"/>
    <property type="molecule type" value="Genomic_DNA"/>
</dbReference>
<keyword evidence="3 6" id="KW-0378">Hydrolase</keyword>
<dbReference type="eggNOG" id="COG3345">
    <property type="taxonomic scope" value="Bacteria"/>
</dbReference>
<keyword evidence="4 6" id="KW-0326">Glycosidase</keyword>
<feature type="domain" description="Glycosyl hydrolase family 36 N-terminal" evidence="5">
    <location>
        <begin position="111"/>
        <end position="258"/>
    </location>
</feature>
<dbReference type="InterPro" id="IPR000111">
    <property type="entry name" value="Glyco_hydro_27/36_CS"/>
</dbReference>
<dbReference type="GO" id="GO:0004557">
    <property type="term" value="F:alpha-galactosidase activity"/>
    <property type="evidence" value="ECO:0007669"/>
    <property type="project" value="UniProtKB-EC"/>
</dbReference>
<dbReference type="InterPro" id="IPR002252">
    <property type="entry name" value="Glyco_hydro_36"/>
</dbReference>
<evidence type="ECO:0000256" key="4">
    <source>
        <dbReference type="ARBA" id="ARBA00023295"/>
    </source>
</evidence>
<proteinExistence type="predicted"/>
<dbReference type="RefSeq" id="WP_043167257.1">
    <property type="nucleotide sequence ID" value="NZ_JDUV01000024.1"/>
</dbReference>
<dbReference type="Pfam" id="PF02065">
    <property type="entry name" value="Melibiase"/>
    <property type="match status" value="1"/>
</dbReference>
<dbReference type="PRINTS" id="PR00743">
    <property type="entry name" value="GLHYDRLASE36"/>
</dbReference>
<dbReference type="GO" id="GO:0016052">
    <property type="term" value="P:carbohydrate catabolic process"/>
    <property type="evidence" value="ECO:0007669"/>
    <property type="project" value="InterPro"/>
</dbReference>
<evidence type="ECO:0000256" key="3">
    <source>
        <dbReference type="ARBA" id="ARBA00022801"/>
    </source>
</evidence>
<dbReference type="Gene3D" id="3.20.20.70">
    <property type="entry name" value="Aldolase class I"/>
    <property type="match status" value="1"/>
</dbReference>
<dbReference type="PANTHER" id="PTHR43053">
    <property type="entry name" value="GLYCOSIDASE FAMILY 31"/>
    <property type="match status" value="1"/>
</dbReference>
<dbReference type="Proteomes" id="UP000029072">
    <property type="component" value="Unassembled WGS sequence"/>
</dbReference>
<dbReference type="InterPro" id="IPR038417">
    <property type="entry name" value="Alpga-gal_N_sf"/>
</dbReference>
<dbReference type="InterPro" id="IPR017853">
    <property type="entry name" value="GH"/>
</dbReference>
<accession>A0A087A4X7</accession>